<dbReference type="EMBL" id="KE525421">
    <property type="protein sequence ID" value="KFB53714.1"/>
    <property type="molecule type" value="Genomic_DNA"/>
</dbReference>
<feature type="region of interest" description="Disordered" evidence="1">
    <location>
        <begin position="1"/>
        <end position="37"/>
    </location>
</feature>
<dbReference type="VEuPathDB" id="VectorBase:ASIC022091"/>
<evidence type="ECO:0000313" key="2">
    <source>
        <dbReference type="EMBL" id="KFB53714.1"/>
    </source>
</evidence>
<name>A0A084WU20_ANOSI</name>
<sequence length="78" mass="8827">MVVTTGMHRKPATTDLRGKGNTERETPPNKLSEASNDKRVCNNRLCGSKHMRIFKLTRSPKASGAIRTFAMFRKNHKN</sequence>
<dbReference type="EnsemblMetazoa" id="ASIC022091-RA">
    <property type="protein sequence ID" value="ASIC022091-PA"/>
    <property type="gene ID" value="ASIC022091"/>
</dbReference>
<evidence type="ECO:0000313" key="3">
    <source>
        <dbReference type="EnsemblMetazoa" id="ASIC022091-PA"/>
    </source>
</evidence>
<evidence type="ECO:0000256" key="1">
    <source>
        <dbReference type="SAM" id="MobiDB-lite"/>
    </source>
</evidence>
<protein>
    <submittedName>
        <fullName evidence="2 3">Uncharacterized protein</fullName>
    </submittedName>
</protein>
<gene>
    <name evidence="2" type="ORF">ZHAS_00022091</name>
</gene>
<accession>A0A084WU20</accession>
<organism evidence="2">
    <name type="scientific">Anopheles sinensis</name>
    <name type="common">Mosquito</name>
    <dbReference type="NCBI Taxonomy" id="74873"/>
    <lineage>
        <taxon>Eukaryota</taxon>
        <taxon>Metazoa</taxon>
        <taxon>Ecdysozoa</taxon>
        <taxon>Arthropoda</taxon>
        <taxon>Hexapoda</taxon>
        <taxon>Insecta</taxon>
        <taxon>Pterygota</taxon>
        <taxon>Neoptera</taxon>
        <taxon>Endopterygota</taxon>
        <taxon>Diptera</taxon>
        <taxon>Nematocera</taxon>
        <taxon>Culicoidea</taxon>
        <taxon>Culicidae</taxon>
        <taxon>Anophelinae</taxon>
        <taxon>Anopheles</taxon>
    </lineage>
</organism>
<keyword evidence="4" id="KW-1185">Reference proteome</keyword>
<reference evidence="2 4" key="1">
    <citation type="journal article" date="2014" name="BMC Genomics">
        <title>Genome sequence of Anopheles sinensis provides insight into genetics basis of mosquito competence for malaria parasites.</title>
        <authorList>
            <person name="Zhou D."/>
            <person name="Zhang D."/>
            <person name="Ding G."/>
            <person name="Shi L."/>
            <person name="Hou Q."/>
            <person name="Ye Y."/>
            <person name="Xu Y."/>
            <person name="Zhou H."/>
            <person name="Xiong C."/>
            <person name="Li S."/>
            <person name="Yu J."/>
            <person name="Hong S."/>
            <person name="Yu X."/>
            <person name="Zou P."/>
            <person name="Chen C."/>
            <person name="Chang X."/>
            <person name="Wang W."/>
            <person name="Lv Y."/>
            <person name="Sun Y."/>
            <person name="Ma L."/>
            <person name="Shen B."/>
            <person name="Zhu C."/>
        </authorList>
    </citation>
    <scope>NUCLEOTIDE SEQUENCE [LARGE SCALE GENOMIC DNA]</scope>
</reference>
<dbReference type="AlphaFoldDB" id="A0A084WU20"/>
<proteinExistence type="predicted"/>
<dbReference type="Proteomes" id="UP000030765">
    <property type="component" value="Unassembled WGS sequence"/>
</dbReference>
<reference evidence="3" key="2">
    <citation type="submission" date="2020-05" db="UniProtKB">
        <authorList>
            <consortium name="EnsemblMetazoa"/>
        </authorList>
    </citation>
    <scope>IDENTIFICATION</scope>
</reference>
<feature type="compositionally biased region" description="Basic and acidic residues" evidence="1">
    <location>
        <begin position="16"/>
        <end position="27"/>
    </location>
</feature>
<dbReference type="EMBL" id="ATLV01026994">
    <property type="status" value="NOT_ANNOTATED_CDS"/>
    <property type="molecule type" value="Genomic_DNA"/>
</dbReference>
<evidence type="ECO:0000313" key="4">
    <source>
        <dbReference type="Proteomes" id="UP000030765"/>
    </source>
</evidence>